<feature type="domain" description="NmrA-like" evidence="1">
    <location>
        <begin position="2"/>
        <end position="249"/>
    </location>
</feature>
<dbReference type="PANTHER" id="PTHR43162:SF1">
    <property type="entry name" value="PRESTALK A DIFFERENTIATION PROTEIN A"/>
    <property type="match status" value="1"/>
</dbReference>
<evidence type="ECO:0000313" key="3">
    <source>
        <dbReference type="Proteomes" id="UP000051884"/>
    </source>
</evidence>
<dbReference type="Gene3D" id="3.40.50.720">
    <property type="entry name" value="NAD(P)-binding Rossmann-like Domain"/>
    <property type="match status" value="1"/>
</dbReference>
<proteinExistence type="predicted"/>
<organism evidence="2 3">
    <name type="scientific">Paucilactobacillus hokkaidonensis</name>
    <dbReference type="NCBI Taxonomy" id="1193095"/>
    <lineage>
        <taxon>Bacteria</taxon>
        <taxon>Bacillati</taxon>
        <taxon>Bacillota</taxon>
        <taxon>Bacilli</taxon>
        <taxon>Lactobacillales</taxon>
        <taxon>Lactobacillaceae</taxon>
        <taxon>Paucilactobacillus</taxon>
    </lineage>
</organism>
<dbReference type="Proteomes" id="UP000051884">
    <property type="component" value="Unassembled WGS sequence"/>
</dbReference>
<dbReference type="Pfam" id="PF05368">
    <property type="entry name" value="NmrA"/>
    <property type="match status" value="1"/>
</dbReference>
<protein>
    <recommendedName>
        <fullName evidence="1">NmrA-like domain-containing protein</fullName>
    </recommendedName>
</protein>
<evidence type="ECO:0000313" key="2">
    <source>
        <dbReference type="EMBL" id="KRO10011.1"/>
    </source>
</evidence>
<sequence length="298" mass="32205">MGNINRYVIPALVSAGHTVTVVTHSDKRTAAIKQLGAIPAVGSMTDESFLTDQFTGADVIYLMLSGGTNNDALQAAKDQGKIFYNAAKAAGVKNIVNLSSIGADSPYDEVGVLSYYHFIEAALLQLDQVNIAVVRPVGFYANLYSSISTIKQQQQIVSTVPAKIKRAFASPKDIAATIIPLLETTPKGHTMRYVVSDEATGSELLAALQNALNMPQLKYVTISDDQFLTALLNQGMPKDVAEGFMIMTRAQRTPEKSYADLKAHQPEYGQVKLADFAKEFASVYRGESQGHSNTLADH</sequence>
<dbReference type="Gene3D" id="3.90.25.10">
    <property type="entry name" value="UDP-galactose 4-epimerase, domain 1"/>
    <property type="match status" value="1"/>
</dbReference>
<dbReference type="PANTHER" id="PTHR43162">
    <property type="match status" value="1"/>
</dbReference>
<evidence type="ECO:0000259" key="1">
    <source>
        <dbReference type="Pfam" id="PF05368"/>
    </source>
</evidence>
<dbReference type="InterPro" id="IPR036291">
    <property type="entry name" value="NAD(P)-bd_dom_sf"/>
</dbReference>
<gene>
    <name evidence="2" type="ORF">IV59_GL002212</name>
</gene>
<comment type="caution">
    <text evidence="2">The sequence shown here is derived from an EMBL/GenBank/DDBJ whole genome shotgun (WGS) entry which is preliminary data.</text>
</comment>
<dbReference type="SUPFAM" id="SSF51735">
    <property type="entry name" value="NAD(P)-binding Rossmann-fold domains"/>
    <property type="match status" value="1"/>
</dbReference>
<dbReference type="InterPro" id="IPR008030">
    <property type="entry name" value="NmrA-like"/>
</dbReference>
<dbReference type="EMBL" id="JQCH01000009">
    <property type="protein sequence ID" value="KRO10011.1"/>
    <property type="molecule type" value="Genomic_DNA"/>
</dbReference>
<name>A0ABR5Q7V6_9LACO</name>
<reference evidence="2 3" key="1">
    <citation type="journal article" date="2015" name="Genome Announc.">
        <title>Expanding the biotechnology potential of lactobacilli through comparative genomics of 213 strains and associated genera.</title>
        <authorList>
            <person name="Sun Z."/>
            <person name="Harris H.M."/>
            <person name="McCann A."/>
            <person name="Guo C."/>
            <person name="Argimon S."/>
            <person name="Zhang W."/>
            <person name="Yang X."/>
            <person name="Jeffery I.B."/>
            <person name="Cooney J.C."/>
            <person name="Kagawa T.F."/>
            <person name="Liu W."/>
            <person name="Song Y."/>
            <person name="Salvetti E."/>
            <person name="Wrobel A."/>
            <person name="Rasinkangas P."/>
            <person name="Parkhill J."/>
            <person name="Rea M.C."/>
            <person name="O'Sullivan O."/>
            <person name="Ritari J."/>
            <person name="Douillard F.P."/>
            <person name="Paul Ross R."/>
            <person name="Yang R."/>
            <person name="Briner A.E."/>
            <person name="Felis G.E."/>
            <person name="de Vos W.M."/>
            <person name="Barrangou R."/>
            <person name="Klaenhammer T.R."/>
            <person name="Caufield P.W."/>
            <person name="Cui Y."/>
            <person name="Zhang H."/>
            <person name="O'Toole P.W."/>
        </authorList>
    </citation>
    <scope>NUCLEOTIDE SEQUENCE [LARGE SCALE GENOMIC DNA]</scope>
    <source>
        <strain evidence="2 3">DSM 26202</strain>
    </source>
</reference>
<accession>A0ABR5Q7V6</accession>
<keyword evidence="3" id="KW-1185">Reference proteome</keyword>
<dbReference type="InterPro" id="IPR051604">
    <property type="entry name" value="Ergot_Alk_Oxidoreductase"/>
</dbReference>